<keyword evidence="1" id="KW-0732">Signal</keyword>
<feature type="signal peptide" evidence="1">
    <location>
        <begin position="1"/>
        <end position="22"/>
    </location>
</feature>
<proteinExistence type="predicted"/>
<reference evidence="2" key="1">
    <citation type="submission" date="2024-03" db="EMBL/GenBank/DDBJ databases">
        <authorList>
            <consortium name="ELIXIR-Norway"/>
            <consortium name="Elixir Norway"/>
        </authorList>
    </citation>
    <scope>NUCLEOTIDE SEQUENCE</scope>
</reference>
<sequence length="811" mass="90315">MMQGILCKLGGALLSMLSKCIGTCFHVGATPQGSTSNVVTACNISSDVDEVLVQEEAPAISKQAVNPSPRHAEASVVAPRRSKYSREIGLVHESSYYNEEEVADLAASDHATLACSSSIVVAEVVGEALTGALHATNPSRYVEEPVAPASDDAAINASGFAQDQAVSDTLRTFDHHTDYPSLPVEEVPAAPELVPLHVNSVIPQGSASDHDTTAHNSLAVQEGQPRHFKVQVKLIHNESGFVNCELELQLTGNAKQYESKICIIDLKNLEDAIKGKYKPVDITSGLTRFDFTGTPLHAQAVAISCCAENPRPWFEVEPDLIRLLLSSCVDLEISFVTQSSEKKLRSRWWSSRPDGSRRSSMVNTLEIPSSYRIGQEAIDRFSGLFFAVLCFAWLNHMPNLVKLVVYLRPWLACPRPQDQALVVSTLMKCNSMQQVAELLLKFNPSLLRSMSDQAKELFRIEEKLYKPSFLLNQNIHELAPLILLGQQHEPSILPWSKYPLKAVGKPFIFTRPAGLPRSIQNVQRCYGETVKFVHTLDKVLNKFWKFDARVSGLRSPWSTENSRQSYQNIRLEVVMECVVANCHLALKLSNLKFSNNGFHDYRSSPSSSAKLGFFLSHVALCVTPKVEREDWILTKLEVDTVSNQTYDFAEANASGLTGTVSWKSATVAFNKTTTATRTAKSVTDWYHAHRPESHDIKAGTFFWTLKNLGGIPFNYQNEDPFSTDTNFAGWSSSLPFDENGSMVFTDKTYPHKITWMLEPKMEGRTVEWLVSVEFGVTILNNIRSRRIKGRSLTFSCTNPLEYKLISPMTRD</sequence>
<evidence type="ECO:0000256" key="1">
    <source>
        <dbReference type="SAM" id="SignalP"/>
    </source>
</evidence>
<dbReference type="Proteomes" id="UP001497522">
    <property type="component" value="Chromosome 17"/>
</dbReference>
<keyword evidence="3" id="KW-1185">Reference proteome</keyword>
<organism evidence="2 3">
    <name type="scientific">Sphagnum jensenii</name>
    <dbReference type="NCBI Taxonomy" id="128206"/>
    <lineage>
        <taxon>Eukaryota</taxon>
        <taxon>Viridiplantae</taxon>
        <taxon>Streptophyta</taxon>
        <taxon>Embryophyta</taxon>
        <taxon>Bryophyta</taxon>
        <taxon>Sphagnophytina</taxon>
        <taxon>Sphagnopsida</taxon>
        <taxon>Sphagnales</taxon>
        <taxon>Sphagnaceae</taxon>
        <taxon>Sphagnum</taxon>
    </lineage>
</organism>
<protein>
    <submittedName>
        <fullName evidence="2">Uncharacterized protein</fullName>
    </submittedName>
</protein>
<dbReference type="EMBL" id="OZ023718">
    <property type="protein sequence ID" value="CAK9867749.1"/>
    <property type="molecule type" value="Genomic_DNA"/>
</dbReference>
<accession>A0ABP1AYZ7</accession>
<gene>
    <name evidence="2" type="ORF">CSSPJE1EN2_LOCUS10744</name>
</gene>
<dbReference type="PANTHER" id="PTHR31439:SF4">
    <property type="entry name" value="NEURONAL PAS DOMAIN PROTEIN"/>
    <property type="match status" value="1"/>
</dbReference>
<name>A0ABP1AYZ7_9BRYO</name>
<evidence type="ECO:0000313" key="3">
    <source>
        <dbReference type="Proteomes" id="UP001497522"/>
    </source>
</evidence>
<evidence type="ECO:0000313" key="2">
    <source>
        <dbReference type="EMBL" id="CAK9867749.1"/>
    </source>
</evidence>
<feature type="chain" id="PRO_5045354286" evidence="1">
    <location>
        <begin position="23"/>
        <end position="811"/>
    </location>
</feature>
<dbReference type="PANTHER" id="PTHR31439">
    <property type="entry name" value="EXPRESSED PROTEIN"/>
    <property type="match status" value="1"/>
</dbReference>